<dbReference type="EC" id="7.2.1.1" evidence="8"/>
<evidence type="ECO:0000256" key="4">
    <source>
        <dbReference type="ARBA" id="ARBA00023053"/>
    </source>
</evidence>
<sequence length="468" mass="51014">MYLLDLGRFSKAQSSKTDMSKIVKLKKGFDIKLVGKANQELADFAPAQTFAIKPTDFIGLQRPKVLVNEGDTVKAGTPIMFDKAMDQVIYASPVSGEVVEIKRGEKRKLLEIKILADQTITHEDLGKADVASLDRDALAAKIAGSGVWPNIIQRPYGVVANPTDTPKAIFVSGFDTNPLAADYGFTLKGEEKYFQAGIDALAKLTTGKVHLNLDGASTPPAVFANVKNAEINKFSGPHPAGNVGIQIHHLDPINKGEIAWTVNPYGVVQIGKLLLEGVYDASKVIAITGSEVTKAAYVKTFSGACVSTFTKGNLNSGHVRVVSGNVLSGEKISLDGFIGFYHNQITVIPEGDYEEFLGWLKPTTTKLSFSKALGIFSFLHKGEFKVDTNTHGEERPFVVSGVFEKVLPMDILPTYLFKAIVSEDFDEMEELGLYEIIEEDVALCEFVDPSKNDLQELVRNGIELLMYS</sequence>
<dbReference type="EMBL" id="FSRC01000002">
    <property type="protein sequence ID" value="SIN94297.1"/>
    <property type="molecule type" value="Genomic_DNA"/>
</dbReference>
<keyword evidence="2 8" id="KW-1278">Translocase</keyword>
<evidence type="ECO:0000313" key="12">
    <source>
        <dbReference type="EMBL" id="SIN94297.1"/>
    </source>
</evidence>
<proteinExistence type="inferred from homology"/>
<evidence type="ECO:0000313" key="13">
    <source>
        <dbReference type="Proteomes" id="UP000185221"/>
    </source>
</evidence>
<dbReference type="PANTHER" id="PTHR37839:SF1">
    <property type="entry name" value="NA(+)-TRANSLOCATING NADH-QUINONE REDUCTASE SUBUNIT A"/>
    <property type="match status" value="1"/>
</dbReference>
<dbReference type="PANTHER" id="PTHR37839">
    <property type="entry name" value="NA(+)-TRANSLOCATING NADH-QUINONE REDUCTASE SUBUNIT A"/>
    <property type="match status" value="1"/>
</dbReference>
<accession>A0A1N6FGD2</accession>
<dbReference type="AlphaFoldDB" id="A0A1N6FGD2"/>
<gene>
    <name evidence="8" type="primary">nqrA</name>
    <name evidence="12" type="ORF">SAMN05444394_2427</name>
</gene>
<dbReference type="Proteomes" id="UP000185221">
    <property type="component" value="Unassembled WGS sequence"/>
</dbReference>
<comment type="catalytic activity">
    <reaction evidence="8">
        <text>a ubiquinone + n Na(+)(in) + NADH + H(+) = a ubiquinol + n Na(+)(out) + NAD(+)</text>
        <dbReference type="Rhea" id="RHEA:47748"/>
        <dbReference type="Rhea" id="RHEA-COMP:9565"/>
        <dbReference type="Rhea" id="RHEA-COMP:9566"/>
        <dbReference type="ChEBI" id="CHEBI:15378"/>
        <dbReference type="ChEBI" id="CHEBI:16389"/>
        <dbReference type="ChEBI" id="CHEBI:17976"/>
        <dbReference type="ChEBI" id="CHEBI:29101"/>
        <dbReference type="ChEBI" id="CHEBI:57540"/>
        <dbReference type="ChEBI" id="CHEBI:57945"/>
        <dbReference type="EC" id="7.2.1.1"/>
    </reaction>
</comment>
<evidence type="ECO:0000256" key="2">
    <source>
        <dbReference type="ARBA" id="ARBA00022967"/>
    </source>
</evidence>
<dbReference type="InterPro" id="IPR056148">
    <property type="entry name" value="NQRA_2nd"/>
</dbReference>
<evidence type="ECO:0000256" key="3">
    <source>
        <dbReference type="ARBA" id="ARBA00023027"/>
    </source>
</evidence>
<dbReference type="InterPro" id="IPR022615">
    <property type="entry name" value="NqrA_C_domain"/>
</dbReference>
<keyword evidence="7 8" id="KW-0739">Sodium transport</keyword>
<dbReference type="GO" id="GO:0016655">
    <property type="term" value="F:oxidoreductase activity, acting on NAD(P)H, quinone or similar compound as acceptor"/>
    <property type="evidence" value="ECO:0007669"/>
    <property type="project" value="UniProtKB-UniRule"/>
</dbReference>
<keyword evidence="1 8" id="KW-0813">Transport</keyword>
<dbReference type="Pfam" id="PF05896">
    <property type="entry name" value="NQRA_N"/>
    <property type="match status" value="1"/>
</dbReference>
<dbReference type="InterPro" id="IPR056147">
    <property type="entry name" value="NQRA_N"/>
</dbReference>
<reference evidence="13" key="1">
    <citation type="submission" date="2016-11" db="EMBL/GenBank/DDBJ databases">
        <authorList>
            <person name="Varghese N."/>
            <person name="Submissions S."/>
        </authorList>
    </citation>
    <scope>NUCLEOTIDE SEQUENCE [LARGE SCALE GENOMIC DNA]</scope>
    <source>
        <strain evidence="13">DSM 15292</strain>
    </source>
</reference>
<keyword evidence="3 8" id="KW-0520">NAD</keyword>
<comment type="function">
    <text evidence="8">NQR complex catalyzes the reduction of ubiquinone-1 to ubiquinol by two successive reactions, coupled with the transport of Na(+) ions from the cytoplasm to the periplasm. NqrA to NqrE are probably involved in the second step, the conversion of ubisemiquinone to ubiquinol.</text>
</comment>
<dbReference type="NCBIfam" id="NF003761">
    <property type="entry name" value="PRK05352.1-4"/>
    <property type="match status" value="1"/>
</dbReference>
<evidence type="ECO:0000256" key="6">
    <source>
        <dbReference type="ARBA" id="ARBA00023075"/>
    </source>
</evidence>
<feature type="domain" description="Na(+)-translocating NADH-quinone reductase subunit A C-terminal" evidence="10">
    <location>
        <begin position="284"/>
        <end position="332"/>
    </location>
</feature>
<protein>
    <recommendedName>
        <fullName evidence="8">Na(+)-translocating NADH-quinone reductase subunit A</fullName>
        <shortName evidence="8">Na(+)-NQR subunit A</shortName>
        <shortName evidence="8">Na(+)-translocating NQR subunit A</shortName>
        <ecNumber evidence="8">7.2.1.1</ecNumber>
    </recommendedName>
    <alternativeName>
        <fullName evidence="8">NQR complex subunit A</fullName>
    </alternativeName>
    <alternativeName>
        <fullName evidence="8">NQR-1 subunit A</fullName>
    </alternativeName>
</protein>
<evidence type="ECO:0000259" key="10">
    <source>
        <dbReference type="Pfam" id="PF11973"/>
    </source>
</evidence>
<keyword evidence="4 8" id="KW-0915">Sodium</keyword>
<name>A0A1N6FGD2_9BACT</name>
<dbReference type="HAMAP" id="MF_00425">
    <property type="entry name" value="NqrA"/>
    <property type="match status" value="1"/>
</dbReference>
<dbReference type="STRING" id="226505.SAMN05444394_2427"/>
<organism evidence="12 13">
    <name type="scientific">Algoriphagus halophilus</name>
    <dbReference type="NCBI Taxonomy" id="226505"/>
    <lineage>
        <taxon>Bacteria</taxon>
        <taxon>Pseudomonadati</taxon>
        <taxon>Bacteroidota</taxon>
        <taxon>Cytophagia</taxon>
        <taxon>Cytophagales</taxon>
        <taxon>Cyclobacteriaceae</taxon>
        <taxon>Algoriphagus</taxon>
    </lineage>
</organism>
<feature type="domain" description="NqrA second alpha/beta" evidence="11">
    <location>
        <begin position="133"/>
        <end position="278"/>
    </location>
</feature>
<comment type="similarity">
    <text evidence="8">Belongs to the NqrA family.</text>
</comment>
<evidence type="ECO:0000259" key="9">
    <source>
        <dbReference type="Pfam" id="PF05896"/>
    </source>
</evidence>
<evidence type="ECO:0000256" key="8">
    <source>
        <dbReference type="HAMAP-Rule" id="MF_00425"/>
    </source>
</evidence>
<dbReference type="InterPro" id="IPR008703">
    <property type="entry name" value="NqrA"/>
</dbReference>
<comment type="subunit">
    <text evidence="8">Composed of six subunits; NqrA, NqrB, NqrC, NqrD, NqrE and NqrF.</text>
</comment>
<feature type="domain" description="NqrA N-terminal barrel-sandwich hybrid" evidence="9">
    <location>
        <begin position="23"/>
        <end position="116"/>
    </location>
</feature>
<dbReference type="Pfam" id="PF24836">
    <property type="entry name" value="NQRA_2nd"/>
    <property type="match status" value="1"/>
</dbReference>
<dbReference type="NCBIfam" id="TIGR01936">
    <property type="entry name" value="nqrA"/>
    <property type="match status" value="1"/>
</dbReference>
<dbReference type="GO" id="GO:0006814">
    <property type="term" value="P:sodium ion transport"/>
    <property type="evidence" value="ECO:0007669"/>
    <property type="project" value="UniProtKB-UniRule"/>
</dbReference>
<keyword evidence="6 8" id="KW-0830">Ubiquinone</keyword>
<evidence type="ECO:0000256" key="7">
    <source>
        <dbReference type="ARBA" id="ARBA00023201"/>
    </source>
</evidence>
<keyword evidence="13" id="KW-1185">Reference proteome</keyword>
<dbReference type="Pfam" id="PF11973">
    <property type="entry name" value="NQRA_SLBB"/>
    <property type="match status" value="1"/>
</dbReference>
<keyword evidence="5 8" id="KW-0406">Ion transport</keyword>
<evidence type="ECO:0000256" key="5">
    <source>
        <dbReference type="ARBA" id="ARBA00023065"/>
    </source>
</evidence>
<evidence type="ECO:0000256" key="1">
    <source>
        <dbReference type="ARBA" id="ARBA00022448"/>
    </source>
</evidence>
<evidence type="ECO:0000259" key="11">
    <source>
        <dbReference type="Pfam" id="PF24836"/>
    </source>
</evidence>